<dbReference type="SMART" id="SM00327">
    <property type="entry name" value="VWA"/>
    <property type="match status" value="1"/>
</dbReference>
<dbReference type="PROSITE" id="PS00028">
    <property type="entry name" value="ZINC_FINGER_C2H2_1"/>
    <property type="match status" value="1"/>
</dbReference>
<keyword evidence="17" id="KW-1185">Reference proteome</keyword>
<proteinExistence type="inferred from homology"/>
<evidence type="ECO:0000256" key="2">
    <source>
        <dbReference type="ARBA" id="ARBA00004123"/>
    </source>
</evidence>
<evidence type="ECO:0000256" key="8">
    <source>
        <dbReference type="ARBA" id="ARBA00023015"/>
    </source>
</evidence>
<dbReference type="Pfam" id="PF04056">
    <property type="entry name" value="Ssl1"/>
    <property type="match status" value="1"/>
</dbReference>
<dbReference type="InterPro" id="IPR013087">
    <property type="entry name" value="Znf_C2H2_type"/>
</dbReference>
<feature type="region of interest" description="Disordered" evidence="14">
    <location>
        <begin position="1"/>
        <end position="44"/>
    </location>
</feature>
<dbReference type="FunFam" id="3.30.40.10:FF:000477">
    <property type="entry name" value="General transcription and DNA repair factor IIH"/>
    <property type="match status" value="1"/>
</dbReference>
<evidence type="ECO:0000256" key="12">
    <source>
        <dbReference type="PIRNR" id="PIRNR015919"/>
    </source>
</evidence>
<comment type="function">
    <text evidence="1">Component of the general transcription and DNA repair factor IIH (TFIIH) core complex, which is involved in general and transcription-coupled nucleotide excision repair (NER) of damaged DNA and, when complexed to TFIIK, in RNA transcription by RNA polymerase II. In NER, TFIIH acts by opening DNA around the lesion to allow the excision of the damaged oligonucleotide and its replacement by a new DNA fragment. In transcription, TFIIH has an essential role in transcription initiation. When the pre-initiation complex (PIC) has been established, TFIIH is required for promoter opening and promoter escape. Phosphorylation of the C-terminal tail (CTD) of the largest subunit of RNA polymerase II by the kinase module TFIIK controls the initiation of transcription.</text>
</comment>
<evidence type="ECO:0000256" key="1">
    <source>
        <dbReference type="ARBA" id="ARBA00002817"/>
    </source>
</evidence>
<dbReference type="PANTHER" id="PTHR12695:SF2">
    <property type="entry name" value="GENERAL TRANSCRIPTION FACTOR IIH SUBUNIT 2-RELATED"/>
    <property type="match status" value="1"/>
</dbReference>
<keyword evidence="11 12" id="KW-0539">Nucleus</keyword>
<dbReference type="Pfam" id="PF07975">
    <property type="entry name" value="C1_4"/>
    <property type="match status" value="1"/>
</dbReference>
<evidence type="ECO:0000256" key="4">
    <source>
        <dbReference type="ARBA" id="ARBA00022723"/>
    </source>
</evidence>
<dbReference type="PROSITE" id="PS50234">
    <property type="entry name" value="VWFA"/>
    <property type="match status" value="1"/>
</dbReference>
<evidence type="ECO:0000256" key="9">
    <source>
        <dbReference type="ARBA" id="ARBA00023163"/>
    </source>
</evidence>
<keyword evidence="5" id="KW-0227">DNA damage</keyword>
<dbReference type="InterPro" id="IPR004595">
    <property type="entry name" value="TFIIH_C1-like_dom"/>
</dbReference>
<reference evidence="16 17" key="1">
    <citation type="submission" date="2016-10" db="EMBL/GenBank/DDBJ databases">
        <authorList>
            <person name="de Groot N.N."/>
        </authorList>
    </citation>
    <scope>NUCLEOTIDE SEQUENCE [LARGE SCALE GENOMIC DNA]</scope>
    <source>
        <strain evidence="16 17">CBS 141442</strain>
    </source>
</reference>
<dbReference type="Gene3D" id="3.40.50.410">
    <property type="entry name" value="von Willebrand factor, type A domain"/>
    <property type="match status" value="1"/>
</dbReference>
<dbReference type="NCBIfam" id="TIGR00622">
    <property type="entry name" value="ssl1"/>
    <property type="match status" value="1"/>
</dbReference>
<dbReference type="Gene3D" id="3.30.40.10">
    <property type="entry name" value="Zinc/RING finger domain, C3HC4 (zinc finger)"/>
    <property type="match status" value="1"/>
</dbReference>
<keyword evidence="8 12" id="KW-0805">Transcription regulation</keyword>
<dbReference type="OrthoDB" id="284275at2759"/>
<comment type="similarity">
    <text evidence="3 12">Belongs to the GTF2H2 family.</text>
</comment>
<comment type="subcellular location">
    <subcellularLocation>
        <location evidence="2 12">Nucleus</location>
    </subcellularLocation>
</comment>
<keyword evidence="10" id="KW-0234">DNA repair</keyword>
<dbReference type="STRING" id="45354.A0A1L0C2H0"/>
<dbReference type="InterPro" id="IPR036465">
    <property type="entry name" value="vWFA_dom_sf"/>
</dbReference>
<dbReference type="SMART" id="SM01047">
    <property type="entry name" value="C1_4"/>
    <property type="match status" value="1"/>
</dbReference>
<gene>
    <name evidence="16" type="ORF">SAMEA4029010_CIC11G00000005581</name>
</gene>
<keyword evidence="6" id="KW-0863">Zinc-finger</keyword>
<dbReference type="InterPro" id="IPR007198">
    <property type="entry name" value="Ssl1-like"/>
</dbReference>
<dbReference type="AlphaFoldDB" id="A0A1L0C2H0"/>
<feature type="compositionally biased region" description="Acidic residues" evidence="14">
    <location>
        <begin position="1"/>
        <end position="14"/>
    </location>
</feature>
<dbReference type="InterPro" id="IPR013083">
    <property type="entry name" value="Znf_RING/FYVE/PHD"/>
</dbReference>
<dbReference type="InterPro" id="IPR012170">
    <property type="entry name" value="TFIIH_SSL1/p44"/>
</dbReference>
<organism evidence="16 17">
    <name type="scientific">Sungouiella intermedia</name>
    <dbReference type="NCBI Taxonomy" id="45354"/>
    <lineage>
        <taxon>Eukaryota</taxon>
        <taxon>Fungi</taxon>
        <taxon>Dikarya</taxon>
        <taxon>Ascomycota</taxon>
        <taxon>Saccharomycotina</taxon>
        <taxon>Pichiomycetes</taxon>
        <taxon>Metschnikowiaceae</taxon>
        <taxon>Sungouiella</taxon>
    </lineage>
</organism>
<dbReference type="GO" id="GO:0005675">
    <property type="term" value="C:transcription factor TFIIH holo complex"/>
    <property type="evidence" value="ECO:0007669"/>
    <property type="project" value="UniProtKB-UniRule"/>
</dbReference>
<keyword evidence="9 12" id="KW-0804">Transcription</keyword>
<dbReference type="GO" id="GO:0006357">
    <property type="term" value="P:regulation of transcription by RNA polymerase II"/>
    <property type="evidence" value="ECO:0007669"/>
    <property type="project" value="UniProtKB-UniRule"/>
</dbReference>
<dbReference type="EMBL" id="LT635762">
    <property type="protein sequence ID" value="SGZ57801.1"/>
    <property type="molecule type" value="Genomic_DNA"/>
</dbReference>
<dbReference type="GO" id="GO:0006289">
    <property type="term" value="P:nucleotide-excision repair"/>
    <property type="evidence" value="ECO:0007669"/>
    <property type="project" value="UniProtKB-UniRule"/>
</dbReference>
<evidence type="ECO:0000259" key="15">
    <source>
        <dbReference type="PROSITE" id="PS50234"/>
    </source>
</evidence>
<dbReference type="InterPro" id="IPR046349">
    <property type="entry name" value="C1-like_sf"/>
</dbReference>
<feature type="domain" description="VWFA" evidence="15">
    <location>
        <begin position="102"/>
        <end position="306"/>
    </location>
</feature>
<name>A0A1L0C2H0_9ASCO</name>
<dbReference type="FunFam" id="3.40.50.410:FF:000015">
    <property type="entry name" value="General transcription factor IIH subunit 2"/>
    <property type="match status" value="1"/>
</dbReference>
<dbReference type="Proteomes" id="UP000182334">
    <property type="component" value="Chromosome VII"/>
</dbReference>
<dbReference type="GO" id="GO:0006367">
    <property type="term" value="P:transcription initiation at RNA polymerase II promoter"/>
    <property type="evidence" value="ECO:0007669"/>
    <property type="project" value="UniProtKB-ARBA"/>
</dbReference>
<dbReference type="InterPro" id="IPR002035">
    <property type="entry name" value="VWF_A"/>
</dbReference>
<evidence type="ECO:0000256" key="13">
    <source>
        <dbReference type="PIRSR" id="PIRSR015919-1"/>
    </source>
</evidence>
<dbReference type="GO" id="GO:0000439">
    <property type="term" value="C:transcription factor TFIIH core complex"/>
    <property type="evidence" value="ECO:0007669"/>
    <property type="project" value="UniProtKB-UniRule"/>
</dbReference>
<sequence length="501" mass="55512">MESDDEFVDQVDSDPELRDMSLSPEPQGMAKRTRSRATNTDLKNSSGGYAWEDEYQRTWDVVKDDSEGQRSIELLVQQMIEARKKKIMKNPTTPFQRGIIRTLVVIIDGSLIMLEKDLRPTRFGAMLTYLQDFIVEFFDQNPISQLGIVMMRNGVAHLVSEVSGLPQHHIDKLRALKSRQHNRYEPKGDPSLQNALELARSLLMANFGGPAAASAKNSKEILIIFGALFTSDPGDIHRTIDSLVKDKIKVKVIGLSAQVAICQEIVNKTNFLGSASHKTIVDSTASQYYGVIMNDAHFKELLMDCVEPLAVTKGSAEAQQELTKGVPLIRMGFPLKFSPNVATSNALVSANFPHLCACHPTQSSEEAKETVVVQNGQGSNLNVTTSNVVGYICPQCRNRVCHLPTICPVCGLMLILSTHLARSYHHLVPLNDFEDVPVAASYNSTYCYGCLLRFPDGTENSEDALTSSRYRCSRCSSDFCIDCDVFVHEVLHNCPGCENMS</sequence>
<dbReference type="GO" id="GO:0008270">
    <property type="term" value="F:zinc ion binding"/>
    <property type="evidence" value="ECO:0007669"/>
    <property type="project" value="UniProtKB-UniRule"/>
</dbReference>
<evidence type="ECO:0000256" key="3">
    <source>
        <dbReference type="ARBA" id="ARBA00006092"/>
    </source>
</evidence>
<evidence type="ECO:0000256" key="6">
    <source>
        <dbReference type="ARBA" id="ARBA00022771"/>
    </source>
</evidence>
<dbReference type="PIRSF" id="PIRSF015919">
    <property type="entry name" value="TFIIH_SSL1"/>
    <property type="match status" value="1"/>
</dbReference>
<evidence type="ECO:0000256" key="7">
    <source>
        <dbReference type="ARBA" id="ARBA00022833"/>
    </source>
</evidence>
<evidence type="ECO:0000256" key="5">
    <source>
        <dbReference type="ARBA" id="ARBA00022763"/>
    </source>
</evidence>
<evidence type="ECO:0000256" key="10">
    <source>
        <dbReference type="ARBA" id="ARBA00023204"/>
    </source>
</evidence>
<accession>A0A1L0C2H0</accession>
<evidence type="ECO:0000256" key="11">
    <source>
        <dbReference type="ARBA" id="ARBA00023242"/>
    </source>
</evidence>
<dbReference type="SUPFAM" id="SSF57889">
    <property type="entry name" value="Cysteine-rich domain"/>
    <property type="match status" value="1"/>
</dbReference>
<dbReference type="SUPFAM" id="SSF53300">
    <property type="entry name" value="vWA-like"/>
    <property type="match status" value="1"/>
</dbReference>
<evidence type="ECO:0000313" key="16">
    <source>
        <dbReference type="EMBL" id="SGZ57801.1"/>
    </source>
</evidence>
<feature type="zinc finger region" description="C4-type" evidence="13">
    <location>
        <begin position="393"/>
        <end position="410"/>
    </location>
</feature>
<dbReference type="PANTHER" id="PTHR12695">
    <property type="entry name" value="GENERAL TRANSCRIPTION FACTOR IIH SUBUNIT 2"/>
    <property type="match status" value="1"/>
</dbReference>
<evidence type="ECO:0000313" key="17">
    <source>
        <dbReference type="Proteomes" id="UP000182334"/>
    </source>
</evidence>
<keyword evidence="4 12" id="KW-0479">Metal-binding</keyword>
<protein>
    <recommendedName>
        <fullName evidence="12">General transcription and DNA repair factor IIH</fullName>
    </recommendedName>
</protein>
<keyword evidence="7 12" id="KW-0862">Zinc</keyword>
<evidence type="ECO:0000256" key="14">
    <source>
        <dbReference type="SAM" id="MobiDB-lite"/>
    </source>
</evidence>